<accession>A0A1I4AMW5</accession>
<name>A0A1I4AMW5_9PROT</name>
<organism evidence="1 2">
    <name type="scientific">Nitrosomonas aestuarii</name>
    <dbReference type="NCBI Taxonomy" id="52441"/>
    <lineage>
        <taxon>Bacteria</taxon>
        <taxon>Pseudomonadati</taxon>
        <taxon>Pseudomonadota</taxon>
        <taxon>Betaproteobacteria</taxon>
        <taxon>Nitrosomonadales</taxon>
        <taxon>Nitrosomonadaceae</taxon>
        <taxon>Nitrosomonas</taxon>
    </lineage>
</organism>
<gene>
    <name evidence="1" type="ORF">SAMN05216302_100982</name>
</gene>
<dbReference type="EMBL" id="FOSP01000009">
    <property type="protein sequence ID" value="SFK57016.1"/>
    <property type="molecule type" value="Genomic_DNA"/>
</dbReference>
<reference evidence="2" key="1">
    <citation type="submission" date="2016-10" db="EMBL/GenBank/DDBJ databases">
        <authorList>
            <person name="Varghese N."/>
            <person name="Submissions S."/>
        </authorList>
    </citation>
    <scope>NUCLEOTIDE SEQUENCE [LARGE SCALE GENOMIC DNA]</scope>
    <source>
        <strain evidence="2">Nm69</strain>
    </source>
</reference>
<protein>
    <submittedName>
        <fullName evidence="1">Fatty acid cis/trans isomerase (CTI)</fullName>
    </submittedName>
</protein>
<dbReference type="Proteomes" id="UP000199533">
    <property type="component" value="Unassembled WGS sequence"/>
</dbReference>
<dbReference type="GO" id="GO:0016853">
    <property type="term" value="F:isomerase activity"/>
    <property type="evidence" value="ECO:0007669"/>
    <property type="project" value="UniProtKB-KW"/>
</dbReference>
<keyword evidence="1" id="KW-0413">Isomerase</keyword>
<evidence type="ECO:0000313" key="2">
    <source>
        <dbReference type="Proteomes" id="UP000199533"/>
    </source>
</evidence>
<dbReference type="STRING" id="52441.SAMN05216302_100982"/>
<dbReference type="Pfam" id="PF06934">
    <property type="entry name" value="CTI"/>
    <property type="match status" value="1"/>
</dbReference>
<sequence length="771" mass="89209">MACGADQQSIPDSIPDRYVAFETDHGRLYRQQIQPLLDKRCIVCHGCYDAPCQLNLASAQGVDRGANTKAVYNGTRLTAAPLTRLFEDAQTVREWREKKFFSVLNENSAADPLNGSLLYQMLSLKKQNPLAAIAGHNEIIPDDAFDFSLNPKNICPDISEFENYAEEHPNWGMPYGLPELASSELDVLKHWLQAGAPLTELPELDAVYQQQIAVWEEFFNGDSIKERMVARYIYEHLFLGHLYFEVLENNNSEVQAYFNIVRSRTPPGQAIELISTRRPYDDPQVDRVYYRLQRIQNSIVAKKHLPYALNDERLQRFKTLFLETPYRVKELAEYIPKQASNPFETFAEIPVSVRYRFMLEHAKFTINGFIKGAVCRGQVALNVINDHFWVFFVNPDLDALTEIDRFLSTHSEQLNIPSEQESNANILSHWTEYSKLQASYLKEKSGALNKKLKDGFDLSLDWIWDGDSHNQNAALTVFRHFDSASVINGLVGQPPKTAWLIDYPILERIHYLLVAGYDVYGNIGHQLSTRLYMDFLRMESEFNFLALLPGEVRTSLREHWYRGASNAVKNYVYGYAYLDIEPDITYPEDKPAKEYLFEELQQRLSRILSERYHLEQASVPEAHRQSLKQLHAVRGTSASLLPEMGLLLVRDRQQGDKVYTVIRNSAHTHIASMLMEQSNRVPKEDYVTVMPGFVGAYPDALWQVESELLEDFVTKLVNLKKENDYQQVMHQFGIRRSHNEFWQFSDYLHQIFQQHDPIEYGVLDYNRIENR</sequence>
<evidence type="ECO:0000313" key="1">
    <source>
        <dbReference type="EMBL" id="SFK57016.1"/>
    </source>
</evidence>
<keyword evidence="2" id="KW-1185">Reference proteome</keyword>
<dbReference type="AlphaFoldDB" id="A0A1I4AMW5"/>
<proteinExistence type="predicted"/>
<dbReference type="InterPro" id="IPR010706">
    <property type="entry name" value="Fatty_acid_cis-trans_isomerase"/>
</dbReference>